<dbReference type="GeneID" id="93849012"/>
<dbReference type="RefSeq" id="WP_004025928.1">
    <property type="nucleotide sequence ID" value="NZ_CAMXZD010000011.1"/>
</dbReference>
<evidence type="ECO:0000313" key="1">
    <source>
        <dbReference type="EMBL" id="MCF1349168.1"/>
    </source>
</evidence>
<organism evidence="1 2">
    <name type="scientific">Ureaplasma urealyticum</name>
    <name type="common">Ureaplasma urealyticum biotype 2</name>
    <dbReference type="NCBI Taxonomy" id="2130"/>
    <lineage>
        <taxon>Bacteria</taxon>
        <taxon>Bacillati</taxon>
        <taxon>Mycoplasmatota</taxon>
        <taxon>Mycoplasmoidales</taxon>
        <taxon>Mycoplasmoidaceae</taxon>
        <taxon>Ureaplasma</taxon>
    </lineage>
</organism>
<comment type="caution">
    <text evidence="1">The sequence shown here is derived from an EMBL/GenBank/DDBJ whole genome shotgun (WGS) entry which is preliminary data.</text>
</comment>
<evidence type="ECO:0000313" key="2">
    <source>
        <dbReference type="Proteomes" id="UP001201240"/>
    </source>
</evidence>
<sequence length="280" mass="32998">MIDNQQNISMIFQLDSDSSIIKNARKITLMAKKVLENYSYSSSDFTFNFVNNEKRCEFFYNHSNKQFLLNIDHDMRSSSKQIFENDSKFLITKLFAVNNDGSITEIPININNLKDREFHFTFSEYESSDIEFNQKDKPVLNLNIKYFNKLETSKINKIKLTLKDDQELIFNRINNDFSFKKNGFKLNIDQNTFPNFLKGHKYSIKAITIINDDQTKIELLSKSNSKASFKIPYIAYIQNSVYDPIYNKLKIKIKSNDFRINKNLDPLKYSLSFCNYNNPN</sequence>
<dbReference type="EMBL" id="JAJBIS010000001">
    <property type="protein sequence ID" value="MCF1349168.1"/>
    <property type="molecule type" value="Genomic_DNA"/>
</dbReference>
<name>A0ABD4SME6_UREUR</name>
<gene>
    <name evidence="1" type="ORF">LH652_02540</name>
</gene>
<reference evidence="1 2" key="1">
    <citation type="submission" date="2021-10" db="EMBL/GenBank/DDBJ databases">
        <title>Sequencing the mobilome of antimicrobial resistant bacterial isolates spanning a range of GC content: The potential of a sustainable low cost, low infrastructure approach for surveillance with Oxford Nanopore sequencing.</title>
        <authorList>
            <person name="Sands K."/>
        </authorList>
    </citation>
    <scope>NUCLEOTIDE SEQUENCE [LARGE SCALE GENOMIC DNA]</scope>
    <source>
        <strain evidence="1 2">MIN-202</strain>
    </source>
</reference>
<proteinExistence type="predicted"/>
<protein>
    <recommendedName>
        <fullName evidence="3">DUF1410 domain-containing protein</fullName>
    </recommendedName>
</protein>
<dbReference type="AlphaFoldDB" id="A0ABD4SME6"/>
<accession>A0ABD4SME6</accession>
<evidence type="ECO:0008006" key="3">
    <source>
        <dbReference type="Google" id="ProtNLM"/>
    </source>
</evidence>
<dbReference type="Proteomes" id="UP001201240">
    <property type="component" value="Unassembled WGS sequence"/>
</dbReference>